<proteinExistence type="predicted"/>
<feature type="compositionally biased region" description="Basic and acidic residues" evidence="1">
    <location>
        <begin position="154"/>
        <end position="166"/>
    </location>
</feature>
<accession>A0A0N5AWH1</accession>
<dbReference type="AlphaFoldDB" id="A0A0N5AWH1"/>
<dbReference type="WBParaSite" id="SMUV_0000927101-mRNA-1">
    <property type="protein sequence ID" value="SMUV_0000927101-mRNA-1"/>
    <property type="gene ID" value="SMUV_0000927101"/>
</dbReference>
<evidence type="ECO:0000313" key="3">
    <source>
        <dbReference type="WBParaSite" id="SMUV_0000927101-mRNA-1"/>
    </source>
</evidence>
<protein>
    <submittedName>
        <fullName evidence="3">Uncharacterized protein</fullName>
    </submittedName>
</protein>
<organism evidence="2 3">
    <name type="scientific">Syphacia muris</name>
    <dbReference type="NCBI Taxonomy" id="451379"/>
    <lineage>
        <taxon>Eukaryota</taxon>
        <taxon>Metazoa</taxon>
        <taxon>Ecdysozoa</taxon>
        <taxon>Nematoda</taxon>
        <taxon>Chromadorea</taxon>
        <taxon>Rhabditida</taxon>
        <taxon>Spirurina</taxon>
        <taxon>Oxyuridomorpha</taxon>
        <taxon>Oxyuroidea</taxon>
        <taxon>Oxyuridae</taxon>
        <taxon>Syphacia</taxon>
    </lineage>
</organism>
<feature type="region of interest" description="Disordered" evidence="1">
    <location>
        <begin position="154"/>
        <end position="177"/>
    </location>
</feature>
<reference evidence="3" key="1">
    <citation type="submission" date="2017-02" db="UniProtKB">
        <authorList>
            <consortium name="WormBaseParasite"/>
        </authorList>
    </citation>
    <scope>IDENTIFICATION</scope>
</reference>
<sequence length="261" mass="28657">MVEADFKFGCYNENLFSFGLRSKRLSKSRATELAVELLQKAWEYVENLNQFDGIAAIIISTLYDIGSAANAISTKAAEIPTGGAEKTANVHLTTAEAYPSTDAESPNAHTVSEHNVEATTEPLAAHFDFEKPIHSAIIEETGGHNTTAKNEIETARTDENTLRTEADATASTPESTTSKKIEIAVDTTTADRKKTMRRTQAKAITRFRTDEALVASVEKENLLDGEESRSLKREVHKNSASSQRQTTLLIFLAALLQVFNY</sequence>
<dbReference type="Proteomes" id="UP000046393">
    <property type="component" value="Unplaced"/>
</dbReference>
<keyword evidence="2" id="KW-1185">Reference proteome</keyword>
<name>A0A0N5AWH1_9BILA</name>
<evidence type="ECO:0000313" key="2">
    <source>
        <dbReference type="Proteomes" id="UP000046393"/>
    </source>
</evidence>
<evidence type="ECO:0000256" key="1">
    <source>
        <dbReference type="SAM" id="MobiDB-lite"/>
    </source>
</evidence>